<dbReference type="AlphaFoldDB" id="A0A5N7MSX8"/>
<keyword evidence="2" id="KW-1185">Reference proteome</keyword>
<reference evidence="1 2" key="1">
    <citation type="journal article" date="2019" name="Syst. Appl. Microbiol.">
        <title>Microvirga tunisiensis sp. nov., a root nodule symbiotic bacterium isolated from Lupinus micranthus and L. luteus grown in Northern Tunisia.</title>
        <authorList>
            <person name="Msaddak A."/>
            <person name="Rejili M."/>
            <person name="Duran D."/>
            <person name="Mars M."/>
            <person name="Palacios J.M."/>
            <person name="Ruiz-Argueso T."/>
            <person name="Rey L."/>
            <person name="Imperial J."/>
        </authorList>
    </citation>
    <scope>NUCLEOTIDE SEQUENCE [LARGE SCALE GENOMIC DNA]</scope>
    <source>
        <strain evidence="1 2">Lmie10</strain>
    </source>
</reference>
<gene>
    <name evidence="1" type="ORF">FS320_34670</name>
</gene>
<accession>A0A5N7MSX8</accession>
<evidence type="ECO:0000313" key="1">
    <source>
        <dbReference type="EMBL" id="MPR30063.1"/>
    </source>
</evidence>
<dbReference type="RefSeq" id="WP_152738823.1">
    <property type="nucleotide sequence ID" value="NZ_VOSJ01000330.1"/>
</dbReference>
<organism evidence="1 2">
    <name type="scientific">Microvirga tunisiensis</name>
    <dbReference type="NCBI Taxonomy" id="2108360"/>
    <lineage>
        <taxon>Bacteria</taxon>
        <taxon>Pseudomonadati</taxon>
        <taxon>Pseudomonadota</taxon>
        <taxon>Alphaproteobacteria</taxon>
        <taxon>Hyphomicrobiales</taxon>
        <taxon>Methylobacteriaceae</taxon>
        <taxon>Microvirga</taxon>
    </lineage>
</organism>
<dbReference type="EMBL" id="VOSK01000304">
    <property type="protein sequence ID" value="MPR30063.1"/>
    <property type="molecule type" value="Genomic_DNA"/>
</dbReference>
<proteinExistence type="predicted"/>
<comment type="caution">
    <text evidence="1">The sequence shown here is derived from an EMBL/GenBank/DDBJ whole genome shotgun (WGS) entry which is preliminary data.</text>
</comment>
<name>A0A5N7MSX8_9HYPH</name>
<protein>
    <submittedName>
        <fullName evidence="1">Uncharacterized protein</fullName>
    </submittedName>
</protein>
<dbReference type="Proteomes" id="UP000403266">
    <property type="component" value="Unassembled WGS sequence"/>
</dbReference>
<sequence>MVHESFFRIAVQENLSGNEFESAARAHLKSLEDAGETPEQIVRQLADVVASYATRGLNDEASALREIIRQYQARWTKDRVRPS</sequence>
<evidence type="ECO:0000313" key="2">
    <source>
        <dbReference type="Proteomes" id="UP000403266"/>
    </source>
</evidence>